<dbReference type="Proteomes" id="UP001159363">
    <property type="component" value="Chromosome 16"/>
</dbReference>
<sequence>MPVDEAPIRGIEVSIEQRRNEGAGKTGDHRENPPTNGTARHDSRLRRSGVTRPGIEPGSPWWEASGLTANHPADKGPSEPPCRPLGPSVSSERFECQLLQIITSTCAVAGGDALLASPRTLRTERRTLQTCSGVW</sequence>
<proteinExistence type="predicted"/>
<comment type="caution">
    <text evidence="2">The sequence shown here is derived from an EMBL/GenBank/DDBJ whole genome shotgun (WGS) entry which is preliminary data.</text>
</comment>
<reference evidence="2 3" key="1">
    <citation type="submission" date="2023-02" db="EMBL/GenBank/DDBJ databases">
        <title>LHISI_Scaffold_Assembly.</title>
        <authorList>
            <person name="Stuart O.P."/>
            <person name="Cleave R."/>
            <person name="Magrath M.J.L."/>
            <person name="Mikheyev A.S."/>
        </authorList>
    </citation>
    <scope>NUCLEOTIDE SEQUENCE [LARGE SCALE GENOMIC DNA]</scope>
    <source>
        <strain evidence="2">Daus_M_001</strain>
        <tissue evidence="2">Leg muscle</tissue>
    </source>
</reference>
<feature type="region of interest" description="Disordered" evidence="1">
    <location>
        <begin position="1"/>
        <end position="89"/>
    </location>
</feature>
<keyword evidence="3" id="KW-1185">Reference proteome</keyword>
<evidence type="ECO:0000313" key="3">
    <source>
        <dbReference type="Proteomes" id="UP001159363"/>
    </source>
</evidence>
<evidence type="ECO:0000256" key="1">
    <source>
        <dbReference type="SAM" id="MobiDB-lite"/>
    </source>
</evidence>
<accession>A0ABQ9G1C5</accession>
<feature type="compositionally biased region" description="Basic and acidic residues" evidence="1">
    <location>
        <begin position="15"/>
        <end position="32"/>
    </location>
</feature>
<protein>
    <submittedName>
        <fullName evidence="2">Uncharacterized protein</fullName>
    </submittedName>
</protein>
<gene>
    <name evidence="2" type="ORF">PR048_033492</name>
</gene>
<name>A0ABQ9G1C5_9NEOP</name>
<evidence type="ECO:0000313" key="2">
    <source>
        <dbReference type="EMBL" id="KAJ8865968.1"/>
    </source>
</evidence>
<organism evidence="2 3">
    <name type="scientific">Dryococelus australis</name>
    <dbReference type="NCBI Taxonomy" id="614101"/>
    <lineage>
        <taxon>Eukaryota</taxon>
        <taxon>Metazoa</taxon>
        <taxon>Ecdysozoa</taxon>
        <taxon>Arthropoda</taxon>
        <taxon>Hexapoda</taxon>
        <taxon>Insecta</taxon>
        <taxon>Pterygota</taxon>
        <taxon>Neoptera</taxon>
        <taxon>Polyneoptera</taxon>
        <taxon>Phasmatodea</taxon>
        <taxon>Verophasmatodea</taxon>
        <taxon>Anareolatae</taxon>
        <taxon>Phasmatidae</taxon>
        <taxon>Eurycanthinae</taxon>
        <taxon>Dryococelus</taxon>
    </lineage>
</organism>
<dbReference type="EMBL" id="JARBHB010000017">
    <property type="protein sequence ID" value="KAJ8865968.1"/>
    <property type="molecule type" value="Genomic_DNA"/>
</dbReference>